<reference evidence="3 6" key="2">
    <citation type="submission" date="2020-08" db="EMBL/GenBank/DDBJ databases">
        <title>Genome public.</title>
        <authorList>
            <person name="Liu C."/>
            <person name="Sun Q."/>
        </authorList>
    </citation>
    <scope>NUCLEOTIDE SEQUENCE [LARGE SCALE GENOMIC DNA]</scope>
    <source>
        <strain evidence="3 6">426_9</strain>
    </source>
</reference>
<organism evidence="4 5">
    <name type="scientific">Parabacteroides acidifaciens</name>
    <dbReference type="NCBI Taxonomy" id="2290935"/>
    <lineage>
        <taxon>Bacteria</taxon>
        <taxon>Pseudomonadati</taxon>
        <taxon>Bacteroidota</taxon>
        <taxon>Bacteroidia</taxon>
        <taxon>Bacteroidales</taxon>
        <taxon>Tannerellaceae</taxon>
        <taxon>Parabacteroides</taxon>
    </lineage>
</organism>
<dbReference type="InterPro" id="IPR032508">
    <property type="entry name" value="FecR_C"/>
</dbReference>
<gene>
    <name evidence="4" type="ORF">DWU89_18220</name>
    <name evidence="3" type="ORF">H8784_17780</name>
</gene>
<dbReference type="RefSeq" id="WP_115501059.1">
    <property type="nucleotide sequence ID" value="NZ_JACRTI010000064.1"/>
</dbReference>
<sequence>MDKEILYKYIIGDASPEEKEAVVRWIDADKENMKEYLALCKLHTITIWQQEPAPVALEMISKGRKRWALWSAGRELLKIAAIFAIAFSVVSIYYSRTEPETVPQEAIMQTIYVPAGQRAELTLSDSTKVWLNARTTLTFPSHFDGNNRSVTLDGEGYFDVTHNESKPFIVKTEQYDIKVLGTEFNVNAYKGNVLFETSLLKGSVRIESANHKEGILLEPNKKAFTDHGQLKTSPIVQYDYFLWKEGLICFDDNTIGDLFEKLRLYFDVNIIIENTKILNQRYTGKFRTSDGVEHVLKTLQLRTKFKYEKKDDKESTIIIK</sequence>
<dbReference type="Gene3D" id="2.60.120.1440">
    <property type="match status" value="1"/>
</dbReference>
<dbReference type="InterPro" id="IPR012373">
    <property type="entry name" value="Ferrdict_sens_TM"/>
</dbReference>
<feature type="domain" description="FecR protein" evidence="1">
    <location>
        <begin position="110"/>
        <end position="205"/>
    </location>
</feature>
<evidence type="ECO:0000259" key="1">
    <source>
        <dbReference type="Pfam" id="PF04773"/>
    </source>
</evidence>
<dbReference type="Proteomes" id="UP000629596">
    <property type="component" value="Unassembled WGS sequence"/>
</dbReference>
<comment type="caution">
    <text evidence="4">The sequence shown here is derived from an EMBL/GenBank/DDBJ whole genome shotgun (WGS) entry which is preliminary data.</text>
</comment>
<accession>A0A3D8H9P5</accession>
<evidence type="ECO:0000313" key="6">
    <source>
        <dbReference type="Proteomes" id="UP000629596"/>
    </source>
</evidence>
<dbReference type="Gene3D" id="3.55.50.30">
    <property type="match status" value="1"/>
</dbReference>
<keyword evidence="6" id="KW-1185">Reference proteome</keyword>
<reference evidence="4 5" key="1">
    <citation type="submission" date="2018-07" db="EMBL/GenBank/DDBJ databases">
        <title>Parabacteroides acidifaciens nov. sp., isolated from human feces.</title>
        <authorList>
            <person name="Wang Y.J."/>
        </authorList>
    </citation>
    <scope>NUCLEOTIDE SEQUENCE [LARGE SCALE GENOMIC DNA]</scope>
    <source>
        <strain evidence="4 5">426-9</strain>
    </source>
</reference>
<dbReference type="GO" id="GO:0016989">
    <property type="term" value="F:sigma factor antagonist activity"/>
    <property type="evidence" value="ECO:0007669"/>
    <property type="project" value="TreeGrafter"/>
</dbReference>
<evidence type="ECO:0000313" key="4">
    <source>
        <dbReference type="EMBL" id="RDU47716.1"/>
    </source>
</evidence>
<dbReference type="FunFam" id="2.60.120.1440:FF:000001">
    <property type="entry name" value="Putative anti-sigma factor"/>
    <property type="match status" value="1"/>
</dbReference>
<dbReference type="AlphaFoldDB" id="A0A3D8H9P5"/>
<evidence type="ECO:0000313" key="5">
    <source>
        <dbReference type="Proteomes" id="UP000256321"/>
    </source>
</evidence>
<evidence type="ECO:0000313" key="3">
    <source>
        <dbReference type="EMBL" id="MBC8603564.1"/>
    </source>
</evidence>
<name>A0A3D8H9P5_9BACT</name>
<dbReference type="PANTHER" id="PTHR30273">
    <property type="entry name" value="PERIPLASMIC SIGNAL SENSOR AND SIGMA FACTOR ACTIVATOR FECR-RELATED"/>
    <property type="match status" value="1"/>
</dbReference>
<evidence type="ECO:0000259" key="2">
    <source>
        <dbReference type="Pfam" id="PF16344"/>
    </source>
</evidence>
<dbReference type="InterPro" id="IPR006860">
    <property type="entry name" value="FecR"/>
</dbReference>
<protein>
    <submittedName>
        <fullName evidence="4">DUF4974 domain-containing protein</fullName>
    </submittedName>
    <submittedName>
        <fullName evidence="3">FecR domain-containing protein</fullName>
    </submittedName>
</protein>
<dbReference type="EMBL" id="QREV01000064">
    <property type="protein sequence ID" value="RDU47716.1"/>
    <property type="molecule type" value="Genomic_DNA"/>
</dbReference>
<feature type="domain" description="Protein FecR C-terminal" evidence="2">
    <location>
        <begin position="248"/>
        <end position="313"/>
    </location>
</feature>
<dbReference type="Pfam" id="PF16344">
    <property type="entry name" value="FecR_C"/>
    <property type="match status" value="1"/>
</dbReference>
<dbReference type="Proteomes" id="UP000256321">
    <property type="component" value="Unassembled WGS sequence"/>
</dbReference>
<dbReference type="EMBL" id="JACRTI010000064">
    <property type="protein sequence ID" value="MBC8603564.1"/>
    <property type="molecule type" value="Genomic_DNA"/>
</dbReference>
<dbReference type="PANTHER" id="PTHR30273:SF2">
    <property type="entry name" value="PROTEIN FECR"/>
    <property type="match status" value="1"/>
</dbReference>
<dbReference type="Pfam" id="PF04773">
    <property type="entry name" value="FecR"/>
    <property type="match status" value="1"/>
</dbReference>
<dbReference type="PIRSF" id="PIRSF018266">
    <property type="entry name" value="FecR"/>
    <property type="match status" value="1"/>
</dbReference>
<proteinExistence type="predicted"/>